<evidence type="ECO:0000313" key="3">
    <source>
        <dbReference type="Proteomes" id="UP000287651"/>
    </source>
</evidence>
<feature type="compositionally biased region" description="Basic and acidic residues" evidence="1">
    <location>
        <begin position="120"/>
        <end position="144"/>
    </location>
</feature>
<sequence length="144" mass="16358">MEEVVTCKRMMVEEVVVTWDEEAVGCDEEVEMKVVTCVTTEEEAIYDEEVELELVVTYGEDVEMELVEEATETCGDRGDEEVMVAAVTYAYIFSVEETCNENILLAEETCSDVLVEEEGDASRSREEEHRNEMVEDRPPPPEPC</sequence>
<proteinExistence type="predicted"/>
<reference evidence="2 3" key="1">
    <citation type="journal article" date="2014" name="Agronomy (Basel)">
        <title>A Draft Genome Sequence for Ensete ventricosum, the Drought-Tolerant Tree Against Hunger.</title>
        <authorList>
            <person name="Harrison J."/>
            <person name="Moore K.A."/>
            <person name="Paszkiewicz K."/>
            <person name="Jones T."/>
            <person name="Grant M."/>
            <person name="Ambacheew D."/>
            <person name="Muzemil S."/>
            <person name="Studholme D.J."/>
        </authorList>
    </citation>
    <scope>NUCLEOTIDE SEQUENCE [LARGE SCALE GENOMIC DNA]</scope>
</reference>
<organism evidence="2 3">
    <name type="scientific">Ensete ventricosum</name>
    <name type="common">Abyssinian banana</name>
    <name type="synonym">Musa ensete</name>
    <dbReference type="NCBI Taxonomy" id="4639"/>
    <lineage>
        <taxon>Eukaryota</taxon>
        <taxon>Viridiplantae</taxon>
        <taxon>Streptophyta</taxon>
        <taxon>Embryophyta</taxon>
        <taxon>Tracheophyta</taxon>
        <taxon>Spermatophyta</taxon>
        <taxon>Magnoliopsida</taxon>
        <taxon>Liliopsida</taxon>
        <taxon>Zingiberales</taxon>
        <taxon>Musaceae</taxon>
        <taxon>Ensete</taxon>
    </lineage>
</organism>
<dbReference type="Proteomes" id="UP000287651">
    <property type="component" value="Unassembled WGS sequence"/>
</dbReference>
<evidence type="ECO:0000313" key="2">
    <source>
        <dbReference type="EMBL" id="RRT67249.1"/>
    </source>
</evidence>
<accession>A0A426ZTA0</accession>
<gene>
    <name evidence="2" type="ORF">B296_00020583</name>
</gene>
<dbReference type="AlphaFoldDB" id="A0A426ZTA0"/>
<feature type="region of interest" description="Disordered" evidence="1">
    <location>
        <begin position="115"/>
        <end position="144"/>
    </location>
</feature>
<dbReference type="EMBL" id="AMZH03005106">
    <property type="protein sequence ID" value="RRT67249.1"/>
    <property type="molecule type" value="Genomic_DNA"/>
</dbReference>
<name>A0A426ZTA0_ENSVE</name>
<protein>
    <submittedName>
        <fullName evidence="2">Uncharacterized protein</fullName>
    </submittedName>
</protein>
<comment type="caution">
    <text evidence="2">The sequence shown here is derived from an EMBL/GenBank/DDBJ whole genome shotgun (WGS) entry which is preliminary data.</text>
</comment>
<evidence type="ECO:0000256" key="1">
    <source>
        <dbReference type="SAM" id="MobiDB-lite"/>
    </source>
</evidence>